<protein>
    <submittedName>
        <fullName evidence="1">Uncharacterized protein</fullName>
    </submittedName>
</protein>
<evidence type="ECO:0000313" key="1">
    <source>
        <dbReference type="EMBL" id="GBN56694.1"/>
    </source>
</evidence>
<sequence>MALKKCYPIHLMMVTITIRPSETKTISPHWQIKAAEESWPLRSIELSERNRSRANNVSECSIVCRDSGFSVTHKEWTLTEWRKGVFSKRIAIITIPKWSLIGQMCVLFGK</sequence>
<gene>
    <name evidence="1" type="ORF">AVEN_275266_1</name>
</gene>
<dbReference type="Proteomes" id="UP000499080">
    <property type="component" value="Unassembled WGS sequence"/>
</dbReference>
<accession>A0A4Y2PZU2</accession>
<name>A0A4Y2PZU2_ARAVE</name>
<organism evidence="1 2">
    <name type="scientific">Araneus ventricosus</name>
    <name type="common">Orbweaver spider</name>
    <name type="synonym">Epeira ventricosa</name>
    <dbReference type="NCBI Taxonomy" id="182803"/>
    <lineage>
        <taxon>Eukaryota</taxon>
        <taxon>Metazoa</taxon>
        <taxon>Ecdysozoa</taxon>
        <taxon>Arthropoda</taxon>
        <taxon>Chelicerata</taxon>
        <taxon>Arachnida</taxon>
        <taxon>Araneae</taxon>
        <taxon>Araneomorphae</taxon>
        <taxon>Entelegynae</taxon>
        <taxon>Araneoidea</taxon>
        <taxon>Araneidae</taxon>
        <taxon>Araneus</taxon>
    </lineage>
</organism>
<proteinExistence type="predicted"/>
<dbReference type="AlphaFoldDB" id="A0A4Y2PZU2"/>
<keyword evidence="2" id="KW-1185">Reference proteome</keyword>
<dbReference type="EMBL" id="BGPR01012570">
    <property type="protein sequence ID" value="GBN56694.1"/>
    <property type="molecule type" value="Genomic_DNA"/>
</dbReference>
<comment type="caution">
    <text evidence="1">The sequence shown here is derived from an EMBL/GenBank/DDBJ whole genome shotgun (WGS) entry which is preliminary data.</text>
</comment>
<evidence type="ECO:0000313" key="2">
    <source>
        <dbReference type="Proteomes" id="UP000499080"/>
    </source>
</evidence>
<reference evidence="1 2" key="1">
    <citation type="journal article" date="2019" name="Sci. Rep.">
        <title>Orb-weaving spider Araneus ventricosus genome elucidates the spidroin gene catalogue.</title>
        <authorList>
            <person name="Kono N."/>
            <person name="Nakamura H."/>
            <person name="Ohtoshi R."/>
            <person name="Moran D.A.P."/>
            <person name="Shinohara A."/>
            <person name="Yoshida Y."/>
            <person name="Fujiwara M."/>
            <person name="Mori M."/>
            <person name="Tomita M."/>
            <person name="Arakawa K."/>
        </authorList>
    </citation>
    <scope>NUCLEOTIDE SEQUENCE [LARGE SCALE GENOMIC DNA]</scope>
</reference>